<dbReference type="PROSITE" id="PS50969">
    <property type="entry name" value="FCP1"/>
    <property type="match status" value="1"/>
</dbReference>
<feature type="compositionally biased region" description="Low complexity" evidence="13">
    <location>
        <begin position="374"/>
        <end position="390"/>
    </location>
</feature>
<dbReference type="InterPro" id="IPR004274">
    <property type="entry name" value="FCP1_dom"/>
</dbReference>
<keyword evidence="3 12" id="KW-0813">Transport</keyword>
<dbReference type="PANTHER" id="PTHR12210">
    <property type="entry name" value="DULLARD PROTEIN PHOSPHATASE"/>
    <property type="match status" value="1"/>
</dbReference>
<keyword evidence="16" id="KW-1185">Reference proteome</keyword>
<reference evidence="15 16" key="2">
    <citation type="journal article" date="2007" name="BMC Biol.">
        <title>A 100%-complete sequence reveals unusually simple genomic features in the hot-spring red alga Cyanidioschyzon merolae.</title>
        <authorList>
            <person name="Nozaki H."/>
            <person name="Takano H."/>
            <person name="Misumi O."/>
            <person name="Terasawa K."/>
            <person name="Matsuzaki M."/>
            <person name="Maruyama S."/>
            <person name="Nishida K."/>
            <person name="Yagisawa F."/>
            <person name="Yoshida Y."/>
            <person name="Fujiwara T."/>
            <person name="Takio S."/>
            <person name="Tamura K."/>
            <person name="Chung S.J."/>
            <person name="Nakamura S."/>
            <person name="Kuroiwa H."/>
            <person name="Tanaka K."/>
            <person name="Sato N."/>
            <person name="Kuroiwa T."/>
        </authorList>
    </citation>
    <scope>NUCLEOTIDE SEQUENCE [LARGE SCALE GENOMIC DNA]</scope>
    <source>
        <strain evidence="15 16">10D</strain>
    </source>
</reference>
<keyword evidence="11 12" id="KW-0472">Membrane</keyword>
<evidence type="ECO:0000256" key="5">
    <source>
        <dbReference type="ARBA" id="ARBA00022792"/>
    </source>
</evidence>
<protein>
    <recommendedName>
        <fullName evidence="12">Mitochondrial import inner membrane translocase subunit TIM50</fullName>
    </recommendedName>
</protein>
<dbReference type="FunFam" id="3.40.50.1000:FF:000019">
    <property type="entry name" value="Mitochondrial import inner membrane translocase subunit TIM50"/>
    <property type="match status" value="1"/>
</dbReference>
<dbReference type="STRING" id="280699.M1V986"/>
<feature type="transmembrane region" description="Helical" evidence="12">
    <location>
        <begin position="83"/>
        <end position="101"/>
    </location>
</feature>
<dbReference type="GeneID" id="16995417"/>
<evidence type="ECO:0000256" key="2">
    <source>
        <dbReference type="ARBA" id="ARBA00006344"/>
    </source>
</evidence>
<evidence type="ECO:0000313" key="15">
    <source>
        <dbReference type="EMBL" id="BAM81284.1"/>
    </source>
</evidence>
<dbReference type="AlphaFoldDB" id="M1V986"/>
<keyword evidence="7 12" id="KW-0809">Transit peptide</keyword>
<dbReference type="HOGENOM" id="CLU_682179_0_0_1"/>
<dbReference type="InterPro" id="IPR050365">
    <property type="entry name" value="TIM50"/>
</dbReference>
<feature type="region of interest" description="Disordered" evidence="13">
    <location>
        <begin position="34"/>
        <end position="71"/>
    </location>
</feature>
<dbReference type="KEGG" id="cme:CYME_CMN179C"/>
<keyword evidence="4 12" id="KW-0812">Transmembrane</keyword>
<reference evidence="15 16" key="1">
    <citation type="journal article" date="2004" name="Nature">
        <title>Genome sequence of the ultrasmall unicellular red alga Cyanidioschyzon merolae 10D.</title>
        <authorList>
            <person name="Matsuzaki M."/>
            <person name="Misumi O."/>
            <person name="Shin-i T."/>
            <person name="Maruyama S."/>
            <person name="Takahara M."/>
            <person name="Miyagishima S."/>
            <person name="Mori T."/>
            <person name="Nishida K."/>
            <person name="Yagisawa F."/>
            <person name="Nishida K."/>
            <person name="Yoshida Y."/>
            <person name="Nishimura Y."/>
            <person name="Nakao S."/>
            <person name="Kobayashi T."/>
            <person name="Momoyama Y."/>
            <person name="Higashiyama T."/>
            <person name="Minoda A."/>
            <person name="Sano M."/>
            <person name="Nomoto H."/>
            <person name="Oishi K."/>
            <person name="Hayashi H."/>
            <person name="Ohta F."/>
            <person name="Nishizaka S."/>
            <person name="Haga S."/>
            <person name="Miura S."/>
            <person name="Morishita T."/>
            <person name="Kabeya Y."/>
            <person name="Terasawa K."/>
            <person name="Suzuki Y."/>
            <person name="Ishii Y."/>
            <person name="Asakawa S."/>
            <person name="Takano H."/>
            <person name="Ohta N."/>
            <person name="Kuroiwa H."/>
            <person name="Tanaka K."/>
            <person name="Shimizu N."/>
            <person name="Sugano S."/>
            <person name="Sato N."/>
            <person name="Nozaki H."/>
            <person name="Ogasawara N."/>
            <person name="Kohara Y."/>
            <person name="Kuroiwa T."/>
        </authorList>
    </citation>
    <scope>NUCLEOTIDE SEQUENCE [LARGE SCALE GENOMIC DNA]</scope>
    <source>
        <strain evidence="15 16">10D</strain>
    </source>
</reference>
<evidence type="ECO:0000256" key="1">
    <source>
        <dbReference type="ARBA" id="ARBA00004434"/>
    </source>
</evidence>
<dbReference type="OMA" id="ESTNHTH"/>
<dbReference type="GO" id="GO:0015031">
    <property type="term" value="P:protein transport"/>
    <property type="evidence" value="ECO:0007669"/>
    <property type="project" value="UniProtKB-KW"/>
</dbReference>
<feature type="domain" description="FCP1 homology" evidence="14">
    <location>
        <begin position="142"/>
        <end position="286"/>
    </location>
</feature>
<evidence type="ECO:0000256" key="4">
    <source>
        <dbReference type="ARBA" id="ARBA00022692"/>
    </source>
</evidence>
<gene>
    <name evidence="15" type="ORF">CYME_CMN179C</name>
</gene>
<evidence type="ECO:0000256" key="13">
    <source>
        <dbReference type="SAM" id="MobiDB-lite"/>
    </source>
</evidence>
<keyword evidence="8 12" id="KW-1133">Transmembrane helix</keyword>
<dbReference type="Gramene" id="CMN179CT">
    <property type="protein sequence ID" value="CMN179CT"/>
    <property type="gene ID" value="CMN179C"/>
</dbReference>
<keyword evidence="9 12" id="KW-0811">Translocation</keyword>
<dbReference type="CDD" id="cd07521">
    <property type="entry name" value="HAD_FCP1-like"/>
    <property type="match status" value="1"/>
</dbReference>
<dbReference type="Gene3D" id="3.40.50.1000">
    <property type="entry name" value="HAD superfamily/HAD-like"/>
    <property type="match status" value="1"/>
</dbReference>
<evidence type="ECO:0000256" key="6">
    <source>
        <dbReference type="ARBA" id="ARBA00022927"/>
    </source>
</evidence>
<comment type="subunit">
    <text evidence="12">Component of the TIM23 complex.</text>
</comment>
<comment type="subcellular location">
    <subcellularLocation>
        <location evidence="1 12">Mitochondrion inner membrane</location>
        <topology evidence="1 12">Single-pass membrane protein</topology>
    </subcellularLocation>
</comment>
<keyword evidence="5" id="KW-0999">Mitochondrion inner membrane</keyword>
<dbReference type="Pfam" id="PF03031">
    <property type="entry name" value="NIF"/>
    <property type="match status" value="1"/>
</dbReference>
<sequence>MLVDRYAGLRALRPIGSALLRPGRVLRCLTSGNGGRAAGEAGSKPTSGPIHPEEGAAAASDGAAESKRPQHSRWRALFRPGRLLGFVALGSAATVLTFWVVDPEGTVARLERLRHELESRIRYYVEPSREKLLPDPVAPFPGSLPPRTLVLDLDETLVHSDWTRSTGWRTSKRPGVDAFLAYMAQFYEIVVFTSALPGYADPILDRMDPNGYITHRLYRHETKYRDGLHMKDLAKLNRDLRRTIIIDNDPRVFALQSENGIEIAPWNGTDPDDKELLRLTAFLEWVVRNDVADVRPIIATVRNCDRTTSRSFAERFEACRQQVESVLASQKLAAVAGAATASSSSADGHLSGNGVRAPVRGLGIFAIPRRDPAEQSATTTSEASSPAAPAQPVPDQSIWTRLRR</sequence>
<dbReference type="GO" id="GO:0005744">
    <property type="term" value="C:TIM23 mitochondrial import inner membrane translocase complex"/>
    <property type="evidence" value="ECO:0007669"/>
    <property type="project" value="UniProtKB-UniRule"/>
</dbReference>
<keyword evidence="6 12" id="KW-0653">Protein transport</keyword>
<accession>M1V986</accession>
<keyword evidence="10 12" id="KW-0496">Mitochondrion</keyword>
<evidence type="ECO:0000256" key="11">
    <source>
        <dbReference type="ARBA" id="ARBA00023136"/>
    </source>
</evidence>
<dbReference type="RefSeq" id="XP_005537320.1">
    <property type="nucleotide sequence ID" value="XM_005537263.1"/>
</dbReference>
<evidence type="ECO:0000256" key="10">
    <source>
        <dbReference type="ARBA" id="ARBA00023128"/>
    </source>
</evidence>
<evidence type="ECO:0000256" key="12">
    <source>
        <dbReference type="RuleBase" id="RU365079"/>
    </source>
</evidence>
<dbReference type="InterPro" id="IPR036412">
    <property type="entry name" value="HAD-like_sf"/>
</dbReference>
<dbReference type="InterPro" id="IPR023214">
    <property type="entry name" value="HAD_sf"/>
</dbReference>
<evidence type="ECO:0000256" key="9">
    <source>
        <dbReference type="ARBA" id="ARBA00023010"/>
    </source>
</evidence>
<comment type="function">
    <text evidence="12">Essential component of the TIM23 complex, a complex that mediates the translocation of transit peptide-containing proteins across the mitochondrial inner membrane.</text>
</comment>
<dbReference type="SUPFAM" id="SSF56784">
    <property type="entry name" value="HAD-like"/>
    <property type="match status" value="1"/>
</dbReference>
<evidence type="ECO:0000259" key="14">
    <source>
        <dbReference type="PROSITE" id="PS50969"/>
    </source>
</evidence>
<dbReference type="SMART" id="SM00577">
    <property type="entry name" value="CPDc"/>
    <property type="match status" value="1"/>
</dbReference>
<dbReference type="Proteomes" id="UP000007014">
    <property type="component" value="Chromosome 14"/>
</dbReference>
<organism evidence="15 16">
    <name type="scientific">Cyanidioschyzon merolae (strain NIES-3377 / 10D)</name>
    <name type="common">Unicellular red alga</name>
    <dbReference type="NCBI Taxonomy" id="280699"/>
    <lineage>
        <taxon>Eukaryota</taxon>
        <taxon>Rhodophyta</taxon>
        <taxon>Bangiophyceae</taxon>
        <taxon>Cyanidiales</taxon>
        <taxon>Cyanidiaceae</taxon>
        <taxon>Cyanidioschyzon</taxon>
    </lineage>
</organism>
<comment type="similarity">
    <text evidence="2 12">Belongs to the TIM50 family.</text>
</comment>
<evidence type="ECO:0000256" key="3">
    <source>
        <dbReference type="ARBA" id="ARBA00022448"/>
    </source>
</evidence>
<name>M1V986_CYAM1</name>
<feature type="region of interest" description="Disordered" evidence="13">
    <location>
        <begin position="370"/>
        <end position="404"/>
    </location>
</feature>
<evidence type="ECO:0000256" key="8">
    <source>
        <dbReference type="ARBA" id="ARBA00022989"/>
    </source>
</evidence>
<dbReference type="EMBL" id="AP006496">
    <property type="protein sequence ID" value="BAM81284.1"/>
    <property type="molecule type" value="Genomic_DNA"/>
</dbReference>
<proteinExistence type="inferred from homology"/>
<dbReference type="eggNOG" id="KOG2832">
    <property type="taxonomic scope" value="Eukaryota"/>
</dbReference>
<dbReference type="OrthoDB" id="287041at2759"/>
<evidence type="ECO:0000313" key="16">
    <source>
        <dbReference type="Proteomes" id="UP000007014"/>
    </source>
</evidence>
<evidence type="ECO:0000256" key="7">
    <source>
        <dbReference type="ARBA" id="ARBA00022946"/>
    </source>
</evidence>